<accession>A0A5N0E494</accession>
<reference evidence="3 4" key="1">
    <citation type="submission" date="2019-09" db="EMBL/GenBank/DDBJ databases">
        <authorList>
            <person name="Wang X."/>
        </authorList>
    </citation>
    <scope>NUCLEOTIDE SEQUENCE [LARGE SCALE GENOMIC DNA]</scope>
    <source>
        <strain evidence="3 4">CICC 11023</strain>
    </source>
</reference>
<organism evidence="3 4">
    <name type="scientific">Nocardia colli</name>
    <dbReference type="NCBI Taxonomy" id="2545717"/>
    <lineage>
        <taxon>Bacteria</taxon>
        <taxon>Bacillati</taxon>
        <taxon>Actinomycetota</taxon>
        <taxon>Actinomycetes</taxon>
        <taxon>Mycobacteriales</taxon>
        <taxon>Nocardiaceae</taxon>
        <taxon>Nocardia</taxon>
    </lineage>
</organism>
<feature type="transmembrane region" description="Helical" evidence="2">
    <location>
        <begin position="130"/>
        <end position="149"/>
    </location>
</feature>
<sequence length="209" mass="21965">MRIIRDNNPHDDESDDDRTPNEPGSPVESREPKAIGDILAAEFADYLADVVANVPEPVDPDTVPAPPRPALRLVTPVAGGPDTGDWDKPFTVENAVEAARTARRRVVRVAAGGSAVVVTAGVLAGWGEPLIVTGPLAVYGTGWLAYLWWNAALRPSIGQVLSALTGAIRSAFAVVLTTLAGLAHGLIDRVDTARTRHETTRTSPAAPSA</sequence>
<feature type="region of interest" description="Disordered" evidence="1">
    <location>
        <begin position="1"/>
        <end position="33"/>
    </location>
</feature>
<dbReference type="RefSeq" id="WP_150406236.1">
    <property type="nucleotide sequence ID" value="NZ_VXLC01000021.1"/>
</dbReference>
<evidence type="ECO:0000313" key="3">
    <source>
        <dbReference type="EMBL" id="KAA8884257.1"/>
    </source>
</evidence>
<name>A0A5N0E494_9NOCA</name>
<evidence type="ECO:0000313" key="4">
    <source>
        <dbReference type="Proteomes" id="UP000323876"/>
    </source>
</evidence>
<feature type="transmembrane region" description="Helical" evidence="2">
    <location>
        <begin position="161"/>
        <end position="187"/>
    </location>
</feature>
<protein>
    <submittedName>
        <fullName evidence="3">Uncharacterized protein</fullName>
    </submittedName>
</protein>
<keyword evidence="2" id="KW-1133">Transmembrane helix</keyword>
<comment type="caution">
    <text evidence="3">The sequence shown here is derived from an EMBL/GenBank/DDBJ whole genome shotgun (WGS) entry which is preliminary data.</text>
</comment>
<dbReference type="AlphaFoldDB" id="A0A5N0E494"/>
<feature type="compositionally biased region" description="Basic and acidic residues" evidence="1">
    <location>
        <begin position="1"/>
        <end position="11"/>
    </location>
</feature>
<evidence type="ECO:0000256" key="2">
    <source>
        <dbReference type="SAM" id="Phobius"/>
    </source>
</evidence>
<keyword evidence="2" id="KW-0812">Transmembrane</keyword>
<proteinExistence type="predicted"/>
<dbReference type="EMBL" id="VXLC01000021">
    <property type="protein sequence ID" value="KAA8884257.1"/>
    <property type="molecule type" value="Genomic_DNA"/>
</dbReference>
<keyword evidence="4" id="KW-1185">Reference proteome</keyword>
<evidence type="ECO:0000256" key="1">
    <source>
        <dbReference type="SAM" id="MobiDB-lite"/>
    </source>
</evidence>
<keyword evidence="2" id="KW-0472">Membrane</keyword>
<dbReference type="Proteomes" id="UP000323876">
    <property type="component" value="Unassembled WGS sequence"/>
</dbReference>
<dbReference type="OrthoDB" id="4559789at2"/>
<feature type="transmembrane region" description="Helical" evidence="2">
    <location>
        <begin position="106"/>
        <end position="124"/>
    </location>
</feature>
<gene>
    <name evidence="3" type="ORF">F3087_34095</name>
</gene>